<name>A0ABV5KJI9_9BACL</name>
<evidence type="ECO:0000313" key="2">
    <source>
        <dbReference type="Proteomes" id="UP001589747"/>
    </source>
</evidence>
<keyword evidence="2" id="KW-1185">Reference proteome</keyword>
<dbReference type="EMBL" id="JBHMDO010000002">
    <property type="protein sequence ID" value="MFB9324423.1"/>
    <property type="molecule type" value="Genomic_DNA"/>
</dbReference>
<evidence type="ECO:0000313" key="1">
    <source>
        <dbReference type="EMBL" id="MFB9324423.1"/>
    </source>
</evidence>
<gene>
    <name evidence="1" type="ORF">ACFFSY_00515</name>
</gene>
<comment type="caution">
    <text evidence="1">The sequence shown here is derived from an EMBL/GenBank/DDBJ whole genome shotgun (WGS) entry which is preliminary data.</text>
</comment>
<dbReference type="Proteomes" id="UP001589747">
    <property type="component" value="Unassembled WGS sequence"/>
</dbReference>
<organism evidence="1 2">
    <name type="scientific">Paenibacillus aurantiacus</name>
    <dbReference type="NCBI Taxonomy" id="1936118"/>
    <lineage>
        <taxon>Bacteria</taxon>
        <taxon>Bacillati</taxon>
        <taxon>Bacillota</taxon>
        <taxon>Bacilli</taxon>
        <taxon>Bacillales</taxon>
        <taxon>Paenibacillaceae</taxon>
        <taxon>Paenibacillus</taxon>
    </lineage>
</organism>
<sequence length="539" mass="59100">MVLFFDQARRAPWVGRKPIYAHIQRQIAEQGMPIDGALPDDEQFWGEGQLRWVAGGLDGAMGHHAAPGELTDEMRELVGLLAKQTRRPTAAMRRTTYRKLLETNLGGVMDDVLEEVVKHPGILAGPLFEEAQWFAEHAADRNVVKFGIALLGLYRNENVRDLLLTLGSHDEFTLYAAVALQNGADDGNEALFQLARRVNGWGKIHLVERLAPSTPKMRDWLLREGCANSIMNEYLAHVCAVKGELHLALAAGTVDGELFEGASVIVQALLSGGPAEDIEGYDHAPQVITDYLRHAGTMCASAMQLSVVLDIRTFLDPADEKWEARLASGWTEAGRAACIQACEALLAEPKWTRVVMEAVSPPGSGSVDQSDSRKGSARVEHFYGVACARKLGLDVWEQLFGQLAAEPLDSSLYYDLMRTDDGDRVRRVVDFAEAHLPLREIAAGPANEMGFGPGVKPHMCLDMIVQSLGAFEGVGLKLLAAALMSPVVRNRSMAIRVLEEWDLRSWGPEISRVLTQLSGLEPDVMLQDAIGKLREVKGI</sequence>
<proteinExistence type="predicted"/>
<protein>
    <submittedName>
        <fullName evidence="1">Limonene hydroxylase</fullName>
    </submittedName>
</protein>
<accession>A0ABV5KJI9</accession>
<reference evidence="1 2" key="1">
    <citation type="submission" date="2024-09" db="EMBL/GenBank/DDBJ databases">
        <authorList>
            <person name="Sun Q."/>
            <person name="Mori K."/>
        </authorList>
    </citation>
    <scope>NUCLEOTIDE SEQUENCE [LARGE SCALE GENOMIC DNA]</scope>
    <source>
        <strain evidence="1 2">TISTR 2452</strain>
    </source>
</reference>
<dbReference type="RefSeq" id="WP_377488297.1">
    <property type="nucleotide sequence ID" value="NZ_JBHMDO010000002.1"/>
</dbReference>